<gene>
    <name evidence="1" type="ORF">HPP92_005151</name>
</gene>
<reference evidence="1 2" key="1">
    <citation type="journal article" date="2020" name="Nat. Food">
        <title>A phased Vanilla planifolia genome enables genetic improvement of flavour and production.</title>
        <authorList>
            <person name="Hasing T."/>
            <person name="Tang H."/>
            <person name="Brym M."/>
            <person name="Khazi F."/>
            <person name="Huang T."/>
            <person name="Chambers A.H."/>
        </authorList>
    </citation>
    <scope>NUCLEOTIDE SEQUENCE [LARGE SCALE GENOMIC DNA]</scope>
    <source>
        <tissue evidence="1">Leaf</tissue>
    </source>
</reference>
<dbReference type="AlphaFoldDB" id="A0A835RY12"/>
<evidence type="ECO:0000313" key="1">
    <source>
        <dbReference type="EMBL" id="KAG0494157.1"/>
    </source>
</evidence>
<dbReference type="OrthoDB" id="411785at2759"/>
<name>A0A835RY12_VANPL</name>
<sequence>MGAEGVDPLTFERLSPSRFISFSFPNPHSSLQIPYGDVLRVAVVDSPSFIPTSSPPAMAAILVPHGREDDWIFSTAAGNFQLLLSFASPNLSLSRLVLIGDLPQPVGLHAASLRPPPSRQLLYLVKLLQRNPRPSSHRPVP</sequence>
<comment type="caution">
    <text evidence="1">The sequence shown here is derived from an EMBL/GenBank/DDBJ whole genome shotgun (WGS) entry which is preliminary data.</text>
</comment>
<proteinExistence type="predicted"/>
<accession>A0A835RY12</accession>
<evidence type="ECO:0000313" key="2">
    <source>
        <dbReference type="Proteomes" id="UP000639772"/>
    </source>
</evidence>
<dbReference type="Proteomes" id="UP000639772">
    <property type="component" value="Unassembled WGS sequence"/>
</dbReference>
<dbReference type="EMBL" id="JADCNM010000002">
    <property type="protein sequence ID" value="KAG0494157.1"/>
    <property type="molecule type" value="Genomic_DNA"/>
</dbReference>
<organism evidence="1 2">
    <name type="scientific">Vanilla planifolia</name>
    <name type="common">Vanilla</name>
    <dbReference type="NCBI Taxonomy" id="51239"/>
    <lineage>
        <taxon>Eukaryota</taxon>
        <taxon>Viridiplantae</taxon>
        <taxon>Streptophyta</taxon>
        <taxon>Embryophyta</taxon>
        <taxon>Tracheophyta</taxon>
        <taxon>Spermatophyta</taxon>
        <taxon>Magnoliopsida</taxon>
        <taxon>Liliopsida</taxon>
        <taxon>Asparagales</taxon>
        <taxon>Orchidaceae</taxon>
        <taxon>Vanilloideae</taxon>
        <taxon>Vanilleae</taxon>
        <taxon>Vanilla</taxon>
    </lineage>
</organism>
<protein>
    <submittedName>
        <fullName evidence="1">Uncharacterized protein</fullName>
    </submittedName>
</protein>